<evidence type="ECO:0000313" key="1">
    <source>
        <dbReference type="EMBL" id="MFB9686779.1"/>
    </source>
</evidence>
<sequence>MEKVPEGSSVTRIRWLNTPDKYDSPLRFADLALARAYATSGVITAELELATPDGRMIAIAGGVATADSIWRESPRQDPGVLPAWGAQLVTIEVRDHVFANPDGGQWVLIAD</sequence>
<reference evidence="1 2" key="1">
    <citation type="submission" date="2024-09" db="EMBL/GenBank/DDBJ databases">
        <authorList>
            <person name="Sun Q."/>
            <person name="Mori K."/>
        </authorList>
    </citation>
    <scope>NUCLEOTIDE SEQUENCE [LARGE SCALE GENOMIC DNA]</scope>
    <source>
        <strain evidence="1 2">JCM 13852</strain>
    </source>
</reference>
<proteinExistence type="predicted"/>
<protein>
    <submittedName>
        <fullName evidence="1">Uncharacterized protein</fullName>
    </submittedName>
</protein>
<dbReference type="RefSeq" id="WP_378196506.1">
    <property type="nucleotide sequence ID" value="NZ_JBHMBK010000016.1"/>
</dbReference>
<organism evidence="1 2">
    <name type="scientific">Amycolatopsis plumensis</name>
    <dbReference type="NCBI Taxonomy" id="236508"/>
    <lineage>
        <taxon>Bacteria</taxon>
        <taxon>Bacillati</taxon>
        <taxon>Actinomycetota</taxon>
        <taxon>Actinomycetes</taxon>
        <taxon>Pseudonocardiales</taxon>
        <taxon>Pseudonocardiaceae</taxon>
        <taxon>Amycolatopsis</taxon>
    </lineage>
</organism>
<dbReference type="EMBL" id="JBHMBK010000016">
    <property type="protein sequence ID" value="MFB9686779.1"/>
    <property type="molecule type" value="Genomic_DNA"/>
</dbReference>
<name>A0ABV5U5Z6_9PSEU</name>
<dbReference type="Proteomes" id="UP001589535">
    <property type="component" value="Unassembled WGS sequence"/>
</dbReference>
<evidence type="ECO:0000313" key="2">
    <source>
        <dbReference type="Proteomes" id="UP001589535"/>
    </source>
</evidence>
<gene>
    <name evidence="1" type="ORF">ACFFTO_21565</name>
</gene>
<keyword evidence="2" id="KW-1185">Reference proteome</keyword>
<comment type="caution">
    <text evidence="1">The sequence shown here is derived from an EMBL/GenBank/DDBJ whole genome shotgun (WGS) entry which is preliminary data.</text>
</comment>
<accession>A0ABV5U5Z6</accession>